<evidence type="ECO:0000259" key="1">
    <source>
        <dbReference type="PROSITE" id="PS50090"/>
    </source>
</evidence>
<accession>A0ABR2KVB5</accession>
<dbReference type="CDD" id="cd00167">
    <property type="entry name" value="SANT"/>
    <property type="match status" value="2"/>
</dbReference>
<feature type="domain" description="HTH myb-type" evidence="2">
    <location>
        <begin position="97"/>
        <end position="151"/>
    </location>
</feature>
<evidence type="ECO:0000313" key="4">
    <source>
        <dbReference type="Proteomes" id="UP001470230"/>
    </source>
</evidence>
<organism evidence="3 4">
    <name type="scientific">Tritrichomonas musculus</name>
    <dbReference type="NCBI Taxonomy" id="1915356"/>
    <lineage>
        <taxon>Eukaryota</taxon>
        <taxon>Metamonada</taxon>
        <taxon>Parabasalia</taxon>
        <taxon>Tritrichomonadida</taxon>
        <taxon>Tritrichomonadidae</taxon>
        <taxon>Tritrichomonas</taxon>
    </lineage>
</organism>
<feature type="domain" description="HTH myb-type" evidence="2">
    <location>
        <begin position="43"/>
        <end position="92"/>
    </location>
</feature>
<dbReference type="PANTHER" id="PTHR45614">
    <property type="entry name" value="MYB PROTEIN-RELATED"/>
    <property type="match status" value="1"/>
</dbReference>
<proteinExistence type="predicted"/>
<sequence>MESQITVLPGIDELPLSEPQLLFFNQNKKMFNFNIDDNNNSSDEFFVKGVWTKSEDELLKEAISEFQNTNIDWNIVALKVPHRSSKQCKERWTYRLQPSVKKIPFEKWEDEIVVKERLKFGNHWTLIARKLPGRTAVAVKNRWYSVLRHRYHGLILDDFNPRVTQSRR</sequence>
<name>A0ABR2KVB5_9EUKA</name>
<dbReference type="Pfam" id="PF13921">
    <property type="entry name" value="Myb_DNA-bind_6"/>
    <property type="match status" value="1"/>
</dbReference>
<feature type="domain" description="Myb-like" evidence="1">
    <location>
        <begin position="48"/>
        <end position="96"/>
    </location>
</feature>
<dbReference type="SUPFAM" id="SSF46689">
    <property type="entry name" value="Homeodomain-like"/>
    <property type="match status" value="1"/>
</dbReference>
<evidence type="ECO:0000313" key="3">
    <source>
        <dbReference type="EMBL" id="KAK8895003.1"/>
    </source>
</evidence>
<dbReference type="Gene3D" id="1.10.10.60">
    <property type="entry name" value="Homeodomain-like"/>
    <property type="match status" value="2"/>
</dbReference>
<comment type="caution">
    <text evidence="3">The sequence shown here is derived from an EMBL/GenBank/DDBJ whole genome shotgun (WGS) entry which is preliminary data.</text>
</comment>
<reference evidence="3 4" key="1">
    <citation type="submission" date="2024-04" db="EMBL/GenBank/DDBJ databases">
        <title>Tritrichomonas musculus Genome.</title>
        <authorList>
            <person name="Alves-Ferreira E."/>
            <person name="Grigg M."/>
            <person name="Lorenzi H."/>
            <person name="Galac M."/>
        </authorList>
    </citation>
    <scope>NUCLEOTIDE SEQUENCE [LARGE SCALE GENOMIC DNA]</scope>
    <source>
        <strain evidence="3 4">EAF2021</strain>
    </source>
</reference>
<dbReference type="InterPro" id="IPR001005">
    <property type="entry name" value="SANT/Myb"/>
</dbReference>
<dbReference type="InterPro" id="IPR017930">
    <property type="entry name" value="Myb_dom"/>
</dbReference>
<dbReference type="EMBL" id="JAPFFF010000003">
    <property type="protein sequence ID" value="KAK8895003.1"/>
    <property type="molecule type" value="Genomic_DNA"/>
</dbReference>
<evidence type="ECO:0008006" key="5">
    <source>
        <dbReference type="Google" id="ProtNLM"/>
    </source>
</evidence>
<feature type="domain" description="Myb-like" evidence="1">
    <location>
        <begin position="97"/>
        <end position="147"/>
    </location>
</feature>
<dbReference type="InterPro" id="IPR009057">
    <property type="entry name" value="Homeodomain-like_sf"/>
</dbReference>
<dbReference type="PROSITE" id="PS50090">
    <property type="entry name" value="MYB_LIKE"/>
    <property type="match status" value="2"/>
</dbReference>
<keyword evidence="4" id="KW-1185">Reference proteome</keyword>
<dbReference type="PROSITE" id="PS51294">
    <property type="entry name" value="HTH_MYB"/>
    <property type="match status" value="2"/>
</dbReference>
<dbReference type="InterPro" id="IPR050560">
    <property type="entry name" value="MYB_TF"/>
</dbReference>
<dbReference type="SMART" id="SM00717">
    <property type="entry name" value="SANT"/>
    <property type="match status" value="2"/>
</dbReference>
<dbReference type="Proteomes" id="UP001470230">
    <property type="component" value="Unassembled WGS sequence"/>
</dbReference>
<gene>
    <name evidence="3" type="ORF">M9Y10_023445</name>
</gene>
<protein>
    <recommendedName>
        <fullName evidence="5">Myb-like DNA-binding domain containing protein</fullName>
    </recommendedName>
</protein>
<evidence type="ECO:0000259" key="2">
    <source>
        <dbReference type="PROSITE" id="PS51294"/>
    </source>
</evidence>
<dbReference type="PANTHER" id="PTHR45614:SF241">
    <property type="entry name" value="MYB-LIKE DNA-BINDING PROTEIN"/>
    <property type="match status" value="1"/>
</dbReference>